<keyword evidence="1" id="KW-0732">Signal</keyword>
<evidence type="ECO:0000256" key="1">
    <source>
        <dbReference type="SAM" id="SignalP"/>
    </source>
</evidence>
<dbReference type="OrthoDB" id="7984201at2759"/>
<dbReference type="Gene3D" id="3.20.20.190">
    <property type="entry name" value="Phosphatidylinositol (PI) phosphodiesterase"/>
    <property type="match status" value="1"/>
</dbReference>
<dbReference type="Pfam" id="PF26146">
    <property type="entry name" value="PI-PLC_X"/>
    <property type="match status" value="1"/>
</dbReference>
<name>N1PU56_DOTSN</name>
<feature type="signal peptide" evidence="1">
    <location>
        <begin position="1"/>
        <end position="15"/>
    </location>
</feature>
<dbReference type="STRING" id="675120.N1PU56"/>
<evidence type="ECO:0000313" key="2">
    <source>
        <dbReference type="EMBL" id="EME46991.1"/>
    </source>
</evidence>
<sequence>MNFSDVLAAFGVAVAVTLELQFCNGRAEFCDTKYSNVSLIGTHNAPFVGDINNGFVDQGKTVTEQLDAGIRFLTGQTHKSASNDAVAPLEELYMCHTSCAFFNAGKLVDYLTTVNDWVAAHPDEVVTLLLTNGDDVDVTAFEPAFEQSGIKNLTFVPSTSPNKLPMNQWPTYAQMIASGKRVVVFLDYKANETEVPYILDEFTYYFETPFSQTDPTFSECNLDRPANGTADGRMYIVNHVLDKDLIPGDGDILVPDVEPDYAVNAATGNGSIGSQSDLCTSKWGRVPNVILVDRFDRGDVFTAQNNLNDISSA</sequence>
<dbReference type="AlphaFoldDB" id="N1PU56"/>
<evidence type="ECO:0008006" key="4">
    <source>
        <dbReference type="Google" id="ProtNLM"/>
    </source>
</evidence>
<dbReference type="OMA" id="YYFETPF"/>
<dbReference type="PANTHER" id="PTHR13593">
    <property type="match status" value="1"/>
</dbReference>
<dbReference type="InterPro" id="IPR017946">
    <property type="entry name" value="PLC-like_Pdiesterase_TIM-brl"/>
</dbReference>
<dbReference type="Proteomes" id="UP000016933">
    <property type="component" value="Unassembled WGS sequence"/>
</dbReference>
<proteinExistence type="predicted"/>
<dbReference type="HOGENOM" id="CLU_037358_2_1_1"/>
<feature type="chain" id="PRO_5012858991" description="PLC-like phosphodiesterase" evidence="1">
    <location>
        <begin position="16"/>
        <end position="313"/>
    </location>
</feature>
<dbReference type="InterPro" id="IPR051057">
    <property type="entry name" value="PI-PLC_domain"/>
</dbReference>
<reference evidence="3" key="1">
    <citation type="journal article" date="2012" name="PLoS Genet.">
        <title>The genomes of the fungal plant pathogens Cladosporium fulvum and Dothistroma septosporum reveal adaptation to different hosts and lifestyles but also signatures of common ancestry.</title>
        <authorList>
            <person name="de Wit P.J.G.M."/>
            <person name="van der Burgt A."/>
            <person name="Oekmen B."/>
            <person name="Stergiopoulos I."/>
            <person name="Abd-Elsalam K.A."/>
            <person name="Aerts A.L."/>
            <person name="Bahkali A.H."/>
            <person name="Beenen H.G."/>
            <person name="Chettri P."/>
            <person name="Cox M.P."/>
            <person name="Datema E."/>
            <person name="de Vries R.P."/>
            <person name="Dhillon B."/>
            <person name="Ganley A.R."/>
            <person name="Griffiths S.A."/>
            <person name="Guo Y."/>
            <person name="Hamelin R.C."/>
            <person name="Henrissat B."/>
            <person name="Kabir M.S."/>
            <person name="Jashni M.K."/>
            <person name="Kema G."/>
            <person name="Klaubauf S."/>
            <person name="Lapidus A."/>
            <person name="Levasseur A."/>
            <person name="Lindquist E."/>
            <person name="Mehrabi R."/>
            <person name="Ohm R.A."/>
            <person name="Owen T.J."/>
            <person name="Salamov A."/>
            <person name="Schwelm A."/>
            <person name="Schijlen E."/>
            <person name="Sun H."/>
            <person name="van den Burg H.A."/>
            <person name="van Ham R.C.H.J."/>
            <person name="Zhang S."/>
            <person name="Goodwin S.B."/>
            <person name="Grigoriev I.V."/>
            <person name="Collemare J."/>
            <person name="Bradshaw R.E."/>
        </authorList>
    </citation>
    <scope>NUCLEOTIDE SEQUENCE [LARGE SCALE GENOMIC DNA]</scope>
    <source>
        <strain evidence="3">NZE10 / CBS 128990</strain>
    </source>
</reference>
<dbReference type="eggNOG" id="ENOG502RUV2">
    <property type="taxonomic scope" value="Eukaryota"/>
</dbReference>
<dbReference type="GO" id="GO:0008081">
    <property type="term" value="F:phosphoric diester hydrolase activity"/>
    <property type="evidence" value="ECO:0007669"/>
    <property type="project" value="InterPro"/>
</dbReference>
<reference evidence="2 3" key="2">
    <citation type="journal article" date="2012" name="PLoS Pathog.">
        <title>Diverse lifestyles and strategies of plant pathogenesis encoded in the genomes of eighteen Dothideomycetes fungi.</title>
        <authorList>
            <person name="Ohm R.A."/>
            <person name="Feau N."/>
            <person name="Henrissat B."/>
            <person name="Schoch C.L."/>
            <person name="Horwitz B.A."/>
            <person name="Barry K.W."/>
            <person name="Condon B.J."/>
            <person name="Copeland A.C."/>
            <person name="Dhillon B."/>
            <person name="Glaser F."/>
            <person name="Hesse C.N."/>
            <person name="Kosti I."/>
            <person name="LaButti K."/>
            <person name="Lindquist E.A."/>
            <person name="Lucas S."/>
            <person name="Salamov A.A."/>
            <person name="Bradshaw R.E."/>
            <person name="Ciuffetti L."/>
            <person name="Hamelin R.C."/>
            <person name="Kema G.H.J."/>
            <person name="Lawrence C."/>
            <person name="Scott J.A."/>
            <person name="Spatafora J.W."/>
            <person name="Turgeon B.G."/>
            <person name="de Wit P.J.G.M."/>
            <person name="Zhong S."/>
            <person name="Goodwin S.B."/>
            <person name="Grigoriev I.V."/>
        </authorList>
    </citation>
    <scope>NUCLEOTIDE SEQUENCE [LARGE SCALE GENOMIC DNA]</scope>
    <source>
        <strain evidence="3">NZE10 / CBS 128990</strain>
    </source>
</reference>
<organism evidence="2 3">
    <name type="scientific">Dothistroma septosporum (strain NZE10 / CBS 128990)</name>
    <name type="common">Red band needle blight fungus</name>
    <name type="synonym">Mycosphaerella pini</name>
    <dbReference type="NCBI Taxonomy" id="675120"/>
    <lineage>
        <taxon>Eukaryota</taxon>
        <taxon>Fungi</taxon>
        <taxon>Dikarya</taxon>
        <taxon>Ascomycota</taxon>
        <taxon>Pezizomycotina</taxon>
        <taxon>Dothideomycetes</taxon>
        <taxon>Dothideomycetidae</taxon>
        <taxon>Mycosphaerellales</taxon>
        <taxon>Mycosphaerellaceae</taxon>
        <taxon>Dothistroma</taxon>
    </lineage>
</organism>
<keyword evidence="3" id="KW-1185">Reference proteome</keyword>
<dbReference type="EMBL" id="KB446536">
    <property type="protein sequence ID" value="EME46991.1"/>
    <property type="molecule type" value="Genomic_DNA"/>
</dbReference>
<gene>
    <name evidence="2" type="ORF">DOTSEDRAFT_69094</name>
</gene>
<dbReference type="GO" id="GO:0006629">
    <property type="term" value="P:lipid metabolic process"/>
    <property type="evidence" value="ECO:0007669"/>
    <property type="project" value="InterPro"/>
</dbReference>
<accession>N1PU56</accession>
<protein>
    <recommendedName>
        <fullName evidence="4">PLC-like phosphodiesterase</fullName>
    </recommendedName>
</protein>
<dbReference type="PANTHER" id="PTHR13593:SF146">
    <property type="entry name" value="PLC-LIKE PHOSPHODIESTERASE"/>
    <property type="match status" value="1"/>
</dbReference>
<dbReference type="SUPFAM" id="SSF51695">
    <property type="entry name" value="PLC-like phosphodiesterases"/>
    <property type="match status" value="1"/>
</dbReference>
<evidence type="ECO:0000313" key="3">
    <source>
        <dbReference type="Proteomes" id="UP000016933"/>
    </source>
</evidence>